<keyword evidence="1" id="KW-0812">Transmembrane</keyword>
<keyword evidence="3" id="KW-1185">Reference proteome</keyword>
<sequence length="78" mass="8696">MSDGSKQKGKLPDHVVAPEGTSLFRTVNFERYVRPTPSMRLASYMGTAAFLGFFAYMAYQKDAAQKAKRVEPTPNTAY</sequence>
<keyword evidence="1" id="KW-1133">Transmembrane helix</keyword>
<evidence type="ECO:0000256" key="1">
    <source>
        <dbReference type="SAM" id="Phobius"/>
    </source>
</evidence>
<organism evidence="2 3">
    <name type="scientific">Coccomyxa viridis</name>
    <dbReference type="NCBI Taxonomy" id="1274662"/>
    <lineage>
        <taxon>Eukaryota</taxon>
        <taxon>Viridiplantae</taxon>
        <taxon>Chlorophyta</taxon>
        <taxon>core chlorophytes</taxon>
        <taxon>Trebouxiophyceae</taxon>
        <taxon>Trebouxiophyceae incertae sedis</taxon>
        <taxon>Coccomyxaceae</taxon>
        <taxon>Coccomyxa</taxon>
    </lineage>
</organism>
<reference evidence="2 3" key="1">
    <citation type="submission" date="2024-06" db="EMBL/GenBank/DDBJ databases">
        <authorList>
            <person name="Kraege A."/>
            <person name="Thomma B."/>
        </authorList>
    </citation>
    <scope>NUCLEOTIDE SEQUENCE [LARGE SCALE GENOMIC DNA]</scope>
</reference>
<dbReference type="Pfam" id="PF14937">
    <property type="entry name" value="DUF4500"/>
    <property type="match status" value="1"/>
</dbReference>
<feature type="transmembrane region" description="Helical" evidence="1">
    <location>
        <begin position="41"/>
        <end position="59"/>
    </location>
</feature>
<evidence type="ECO:0000313" key="3">
    <source>
        <dbReference type="Proteomes" id="UP001497392"/>
    </source>
</evidence>
<name>A0ABP1FQR8_9CHLO</name>
<protein>
    <submittedName>
        <fullName evidence="2">G4008 protein</fullName>
    </submittedName>
</protein>
<dbReference type="Proteomes" id="UP001497392">
    <property type="component" value="Unassembled WGS sequence"/>
</dbReference>
<dbReference type="InterPro" id="IPR026686">
    <property type="entry name" value="UPF0708"/>
</dbReference>
<gene>
    <name evidence="2" type="primary">g4008</name>
    <name evidence="2" type="ORF">VP750_LOCUS3415</name>
</gene>
<comment type="caution">
    <text evidence="2">The sequence shown here is derived from an EMBL/GenBank/DDBJ whole genome shotgun (WGS) entry which is preliminary data.</text>
</comment>
<keyword evidence="1" id="KW-0472">Membrane</keyword>
<proteinExistence type="predicted"/>
<dbReference type="EMBL" id="CAXHTA020000005">
    <property type="protein sequence ID" value="CAL5221756.1"/>
    <property type="molecule type" value="Genomic_DNA"/>
</dbReference>
<accession>A0ABP1FQR8</accession>
<evidence type="ECO:0000313" key="2">
    <source>
        <dbReference type="EMBL" id="CAL5221756.1"/>
    </source>
</evidence>